<keyword evidence="2" id="KW-0812">Transmembrane</keyword>
<organism evidence="3 4">
    <name type="scientific">Methanococcoides alaskense</name>
    <dbReference type="NCBI Taxonomy" id="325778"/>
    <lineage>
        <taxon>Archaea</taxon>
        <taxon>Methanobacteriati</taxon>
        <taxon>Methanobacteriota</taxon>
        <taxon>Stenosarchaea group</taxon>
        <taxon>Methanomicrobia</taxon>
        <taxon>Methanosarcinales</taxon>
        <taxon>Methanosarcinaceae</taxon>
        <taxon>Methanococcoides</taxon>
    </lineage>
</organism>
<evidence type="ECO:0000313" key="3">
    <source>
        <dbReference type="EMBL" id="MDR6221739.1"/>
    </source>
</evidence>
<keyword evidence="4" id="KW-1185">Reference proteome</keyword>
<dbReference type="RefSeq" id="WP_270096434.1">
    <property type="nucleotide sequence ID" value="NZ_JAQFFK010000003.1"/>
</dbReference>
<keyword evidence="2" id="KW-1133">Transmembrane helix</keyword>
<dbReference type="AlphaFoldDB" id="A0AA90TXW8"/>
<accession>A0AA90TXW8</accession>
<dbReference type="Proteomes" id="UP001185015">
    <property type="component" value="Unassembled WGS sequence"/>
</dbReference>
<dbReference type="EMBL" id="JAVDQI010000001">
    <property type="protein sequence ID" value="MDR6221739.1"/>
    <property type="molecule type" value="Genomic_DNA"/>
</dbReference>
<feature type="region of interest" description="Disordered" evidence="1">
    <location>
        <begin position="145"/>
        <end position="175"/>
    </location>
</feature>
<evidence type="ECO:0000256" key="1">
    <source>
        <dbReference type="SAM" id="MobiDB-lite"/>
    </source>
</evidence>
<protein>
    <submittedName>
        <fullName evidence="3">Uncharacterized protein</fullName>
    </submittedName>
</protein>
<sequence>MKVNISIIYFALLMLAGSAFSPVALAMDGNTMEITRNVPSSLPFGETVEITLEITGETPFMVGIVETIPEGFSFPEDDPDVSDAIYFRVDRNTGKIAFSVSDEDELTYRVIPSGAEGSSFEGYWVDMLFQTQELNEGKERWVPITDPNADPATFSASAGDPSVSEEPDYASTSEAPGFGSLMGSLAIIGSLLVFRRSNSRGDIK</sequence>
<name>A0AA90TXW8_9EURY</name>
<keyword evidence="2" id="KW-0472">Membrane</keyword>
<reference evidence="3 4" key="1">
    <citation type="submission" date="2023-07" db="EMBL/GenBank/DDBJ databases">
        <title>Genomic Encyclopedia of Type Strains, Phase IV (KMG-IV): sequencing the most valuable type-strain genomes for metagenomic binning, comparative biology and taxonomic classification.</title>
        <authorList>
            <person name="Goeker M."/>
        </authorList>
    </citation>
    <scope>NUCLEOTIDE SEQUENCE [LARGE SCALE GENOMIC DNA]</scope>
    <source>
        <strain evidence="3 4">DSM 17273</strain>
    </source>
</reference>
<comment type="caution">
    <text evidence="3">The sequence shown here is derived from an EMBL/GenBank/DDBJ whole genome shotgun (WGS) entry which is preliminary data.</text>
</comment>
<evidence type="ECO:0000313" key="4">
    <source>
        <dbReference type="Proteomes" id="UP001185015"/>
    </source>
</evidence>
<gene>
    <name evidence="3" type="ORF">J2750_000171</name>
</gene>
<feature type="transmembrane region" description="Helical" evidence="2">
    <location>
        <begin position="175"/>
        <end position="194"/>
    </location>
</feature>
<proteinExistence type="predicted"/>
<evidence type="ECO:0000256" key="2">
    <source>
        <dbReference type="SAM" id="Phobius"/>
    </source>
</evidence>